<comment type="caution">
    <text evidence="1">The sequence shown here is derived from an EMBL/GenBank/DDBJ whole genome shotgun (WGS) entry which is preliminary data.</text>
</comment>
<dbReference type="EMBL" id="QFQS01000010">
    <property type="protein sequence ID" value="PZQ95061.1"/>
    <property type="molecule type" value="Genomic_DNA"/>
</dbReference>
<gene>
    <name evidence="1" type="ORF">DI533_20610</name>
</gene>
<organism evidence="1 2">
    <name type="scientific">Cereibacter sphaeroides</name>
    <name type="common">Rhodobacter sphaeroides</name>
    <dbReference type="NCBI Taxonomy" id="1063"/>
    <lineage>
        <taxon>Bacteria</taxon>
        <taxon>Pseudomonadati</taxon>
        <taxon>Pseudomonadota</taxon>
        <taxon>Alphaproteobacteria</taxon>
        <taxon>Rhodobacterales</taxon>
        <taxon>Paracoccaceae</taxon>
        <taxon>Cereibacter</taxon>
    </lineage>
</organism>
<protein>
    <submittedName>
        <fullName evidence="1">Uncharacterized protein</fullName>
    </submittedName>
</protein>
<name>A0A2W5RWZ1_CERSP</name>
<dbReference type="AlphaFoldDB" id="A0A2W5RWZ1"/>
<evidence type="ECO:0000313" key="2">
    <source>
        <dbReference type="Proteomes" id="UP000248975"/>
    </source>
</evidence>
<sequence length="71" mass="8090">MTTSGLSDRELHQQQMSKMEVGHSFFLEGVLPSDCAYIRKLGYKLGFRLSIRYVAVDEIFGKHGTRVKRIG</sequence>
<dbReference type="Proteomes" id="UP000248975">
    <property type="component" value="Unassembled WGS sequence"/>
</dbReference>
<proteinExistence type="predicted"/>
<accession>A0A2W5RWZ1</accession>
<evidence type="ECO:0000313" key="1">
    <source>
        <dbReference type="EMBL" id="PZQ95061.1"/>
    </source>
</evidence>
<reference evidence="1 2" key="1">
    <citation type="submission" date="2017-08" db="EMBL/GenBank/DDBJ databases">
        <title>Infants hospitalized years apart are colonized by the same room-sourced microbial strains.</title>
        <authorList>
            <person name="Brooks B."/>
            <person name="Olm M.R."/>
            <person name="Firek B.A."/>
            <person name="Baker R."/>
            <person name="Thomas B.C."/>
            <person name="Morowitz M.J."/>
            <person name="Banfield J.F."/>
        </authorList>
    </citation>
    <scope>NUCLEOTIDE SEQUENCE [LARGE SCALE GENOMIC DNA]</scope>
    <source>
        <strain evidence="1">S2_003_000_R2_11</strain>
    </source>
</reference>